<organism evidence="2 3">
    <name type="scientific">Actinomyces howellii</name>
    <dbReference type="NCBI Taxonomy" id="52771"/>
    <lineage>
        <taxon>Bacteria</taxon>
        <taxon>Bacillati</taxon>
        <taxon>Actinomycetota</taxon>
        <taxon>Actinomycetes</taxon>
        <taxon>Actinomycetales</taxon>
        <taxon>Actinomycetaceae</taxon>
        <taxon>Actinomyces</taxon>
    </lineage>
</organism>
<accession>A0A448HDM8</accession>
<keyword evidence="3" id="KW-1185">Reference proteome</keyword>
<reference evidence="2 3" key="1">
    <citation type="submission" date="2018-12" db="EMBL/GenBank/DDBJ databases">
        <authorList>
            <consortium name="Pathogen Informatics"/>
        </authorList>
    </citation>
    <scope>NUCLEOTIDE SEQUENCE [LARGE SCALE GENOMIC DNA]</scope>
    <source>
        <strain evidence="2 3">NCTC11636</strain>
    </source>
</reference>
<protein>
    <submittedName>
        <fullName evidence="2">Uncharacterized protein</fullName>
    </submittedName>
</protein>
<dbReference type="RefSeq" id="WP_126381158.1">
    <property type="nucleotide sequence ID" value="NZ_LR134350.1"/>
</dbReference>
<evidence type="ECO:0000313" key="3">
    <source>
        <dbReference type="Proteomes" id="UP000266895"/>
    </source>
</evidence>
<gene>
    <name evidence="2" type="ORF">NCTC11636_00126</name>
</gene>
<dbReference type="EMBL" id="LR134350">
    <property type="protein sequence ID" value="VEG25617.1"/>
    <property type="molecule type" value="Genomic_DNA"/>
</dbReference>
<dbReference type="KEGG" id="ahw:NCTC11636_00126"/>
<dbReference type="Proteomes" id="UP000266895">
    <property type="component" value="Chromosome"/>
</dbReference>
<name>A0A448HDM8_9ACTO</name>
<sequence length="118" mass="11308">MSISRGKTIASGVVTGAAVLLVVLGVASLRASADGSSESGVVMTPGSSPTPTEPVTSPSATSSATVPPTGPATTEPLASPAPAAPDAEVANPVEVPHDDVAVSSDDADDAGEVADTDD</sequence>
<dbReference type="AlphaFoldDB" id="A0A448HDM8"/>
<feature type="compositionally biased region" description="Low complexity" evidence="1">
    <location>
        <begin position="44"/>
        <end position="94"/>
    </location>
</feature>
<feature type="compositionally biased region" description="Acidic residues" evidence="1">
    <location>
        <begin position="105"/>
        <end position="118"/>
    </location>
</feature>
<evidence type="ECO:0000313" key="2">
    <source>
        <dbReference type="EMBL" id="VEG25617.1"/>
    </source>
</evidence>
<feature type="region of interest" description="Disordered" evidence="1">
    <location>
        <begin position="31"/>
        <end position="118"/>
    </location>
</feature>
<proteinExistence type="predicted"/>
<evidence type="ECO:0000256" key="1">
    <source>
        <dbReference type="SAM" id="MobiDB-lite"/>
    </source>
</evidence>